<sequence>MDPIVAILVIVLFAVIVPTLLATFTLKTYLYTLVAIAFGCIIYLWLIHNLTPKSSATRLMADYGLVQKYPKLEGTDKANTADEAKTTIIFVHGLGANPSKTWVADSDEKNACCWITDLFPDDLKESNLHSSTNLSFYNYDSFWLRNSNLRLRATAHALLQEIMTLILGSEYLKGRLRGVVFLGTPHIGTSFNRYGLIASYLLMPLNADIEIMRVLASESEQLDELQKDFQREFRNEYKATSRKYFYENKKTYRTALGFITWIREFVVTKHSATYGADEMDTIMLETDHHGLNKFEKRNRDYKLLSRVLLNMLPRTHISASEFSCTDEKTIDADFPGRYLWYRENVGPNGYPAGVQVLQEYYDPDIRPIGDKILTCRRTANLLLRYQISNIEPGLYCITWVFWFWAGRNYPKSHEATPSCFIPQVPQENSICERFFPSTAQGEASPKLDSGFFYPWELHCSVGRPKDSARFMHQEINPHLDNAPLAAPVLLRSGYQDNQFEPGYWRTVKNNGWQKVSKQSFRVGEDGEIAFVVNNRFIPHWTGGFSFGGVMIEPIERRDSGH</sequence>
<dbReference type="Proteomes" id="UP000293547">
    <property type="component" value="Unassembled WGS sequence"/>
</dbReference>
<dbReference type="EMBL" id="PDWZ02000003">
    <property type="protein sequence ID" value="KAB2107116.1"/>
    <property type="molecule type" value="Genomic_DNA"/>
</dbReference>
<comment type="caution">
    <text evidence="1">The sequence shown here is derived from an EMBL/GenBank/DDBJ whole genome shotgun (WGS) entry which is preliminary data.</text>
</comment>
<protein>
    <submittedName>
        <fullName evidence="1">Uncharacterized protein</fullName>
    </submittedName>
</protein>
<name>A0ACB6FRR4_9PLEO</name>
<accession>A0ACB6FRR4</accession>
<evidence type="ECO:0000313" key="2">
    <source>
        <dbReference type="Proteomes" id="UP000293547"/>
    </source>
</evidence>
<keyword evidence="2" id="KW-1185">Reference proteome</keyword>
<organism evidence="1 2">
    <name type="scientific">Alternaria gaisen</name>
    <dbReference type="NCBI Taxonomy" id="167740"/>
    <lineage>
        <taxon>Eukaryota</taxon>
        <taxon>Fungi</taxon>
        <taxon>Dikarya</taxon>
        <taxon>Ascomycota</taxon>
        <taxon>Pezizomycotina</taxon>
        <taxon>Dothideomycetes</taxon>
        <taxon>Pleosporomycetidae</taxon>
        <taxon>Pleosporales</taxon>
        <taxon>Pleosporineae</taxon>
        <taxon>Pleosporaceae</taxon>
        <taxon>Alternaria</taxon>
        <taxon>Alternaria sect. Alternaria</taxon>
    </lineage>
</organism>
<reference evidence="1 2" key="1">
    <citation type="journal article" date="2019" name="bioRxiv">
        <title>Genomics, evolutionary history and diagnostics of the Alternaria alternata species group including apple and Asian pear pathotypes.</title>
        <authorList>
            <person name="Armitage A.D."/>
            <person name="Cockerton H.M."/>
            <person name="Sreenivasaprasad S."/>
            <person name="Woodhall J.W."/>
            <person name="Lane C.R."/>
            <person name="Harrison R.J."/>
            <person name="Clarkson J.P."/>
        </authorList>
    </citation>
    <scope>NUCLEOTIDE SEQUENCE [LARGE SCALE GENOMIC DNA]</scope>
    <source>
        <strain evidence="1 2">FERA 650</strain>
    </source>
</reference>
<evidence type="ECO:0000313" key="1">
    <source>
        <dbReference type="EMBL" id="KAB2107116.1"/>
    </source>
</evidence>
<proteinExistence type="predicted"/>
<gene>
    <name evidence="1" type="ORF">AG0111_0g3839</name>
</gene>